<dbReference type="SUPFAM" id="SSF53756">
    <property type="entry name" value="UDP-Glycosyltransferase/glycogen phosphorylase"/>
    <property type="match status" value="1"/>
</dbReference>
<proteinExistence type="predicted"/>
<keyword evidence="5" id="KW-1185">Reference proteome</keyword>
<reference evidence="4 5" key="1">
    <citation type="submission" date="2019-05" db="EMBL/GenBank/DDBJ databases">
        <title>Nesterenkonia sp. GY074 isolated from the Southern Atlantic Ocean.</title>
        <authorList>
            <person name="Zhang G."/>
        </authorList>
    </citation>
    <scope>NUCLEOTIDE SEQUENCE [LARGE SCALE GENOMIC DNA]</scope>
    <source>
        <strain evidence="4 5">GY074</strain>
    </source>
</reference>
<keyword evidence="1" id="KW-0328">Glycosyltransferase</keyword>
<dbReference type="PANTHER" id="PTHR12526:SF510">
    <property type="entry name" value="D-INOSITOL 3-PHOSPHATE GLYCOSYLTRANSFERASE"/>
    <property type="match status" value="1"/>
</dbReference>
<protein>
    <submittedName>
        <fullName evidence="4">Glycosyltransferase family 4 protein</fullName>
    </submittedName>
</protein>
<keyword evidence="2 4" id="KW-0808">Transferase</keyword>
<dbReference type="PANTHER" id="PTHR12526">
    <property type="entry name" value="GLYCOSYLTRANSFERASE"/>
    <property type="match status" value="1"/>
</dbReference>
<dbReference type="OrthoDB" id="9790710at2"/>
<dbReference type="InterPro" id="IPR001296">
    <property type="entry name" value="Glyco_trans_1"/>
</dbReference>
<evidence type="ECO:0000256" key="1">
    <source>
        <dbReference type="ARBA" id="ARBA00022676"/>
    </source>
</evidence>
<evidence type="ECO:0000256" key="2">
    <source>
        <dbReference type="ARBA" id="ARBA00022679"/>
    </source>
</evidence>
<dbReference type="Proteomes" id="UP000310458">
    <property type="component" value="Unassembled WGS sequence"/>
</dbReference>
<comment type="caution">
    <text evidence="4">The sequence shown here is derived from an EMBL/GenBank/DDBJ whole genome shotgun (WGS) entry which is preliminary data.</text>
</comment>
<accession>A0A5R9BBX6</accession>
<sequence length="396" mass="43319">MARAAPGPQERFVRPLVHAITPGDHFSPQTGSAVPTVIDALARSAHLDDHAGPQSVLVAKGTYPERYDSVAAVEYHQRMAPSRLQRGADLLAGRLSGARPFQQRNLHAMLTEQHIWPPSIVVAHNLIQLVPLVDADRHQAVLYAHNDLFRTYSRREAAKVLDSVGPIVSVSEFLAERIRQRLPGPLQQRVVVVPNAADCETFTPRAAEGTAESGPLRVAFVGRVVPDKGADVLLRAAALLKDPDLEITVVGSTGFDRGAELSSFERTLRELADGLKVPVSFRPFTDRNALPGLLRSQDVLAVPSRWPEPWGLTVSEGQAAGLVVLASNIGGIPEAISDHSHLVPPDDPEALAEQLQRFLADRELLAEHSRSARAHAEAHDWRESWRIFQRHLAKAM</sequence>
<evidence type="ECO:0000259" key="3">
    <source>
        <dbReference type="Pfam" id="PF00534"/>
    </source>
</evidence>
<dbReference type="Pfam" id="PF00534">
    <property type="entry name" value="Glycos_transf_1"/>
    <property type="match status" value="1"/>
</dbReference>
<dbReference type="EMBL" id="VAVZ01000019">
    <property type="protein sequence ID" value="TLP97047.1"/>
    <property type="molecule type" value="Genomic_DNA"/>
</dbReference>
<dbReference type="Gene3D" id="3.40.50.2000">
    <property type="entry name" value="Glycogen Phosphorylase B"/>
    <property type="match status" value="2"/>
</dbReference>
<evidence type="ECO:0000313" key="5">
    <source>
        <dbReference type="Proteomes" id="UP000310458"/>
    </source>
</evidence>
<dbReference type="CDD" id="cd03801">
    <property type="entry name" value="GT4_PimA-like"/>
    <property type="match status" value="1"/>
</dbReference>
<gene>
    <name evidence="4" type="ORF">FEF26_08055</name>
</gene>
<evidence type="ECO:0000313" key="4">
    <source>
        <dbReference type="EMBL" id="TLP97047.1"/>
    </source>
</evidence>
<feature type="domain" description="Glycosyl transferase family 1" evidence="3">
    <location>
        <begin position="213"/>
        <end position="373"/>
    </location>
</feature>
<organism evidence="4 5">
    <name type="scientific">Nesterenkonia salmonea</name>
    <dbReference type="NCBI Taxonomy" id="1804987"/>
    <lineage>
        <taxon>Bacteria</taxon>
        <taxon>Bacillati</taxon>
        <taxon>Actinomycetota</taxon>
        <taxon>Actinomycetes</taxon>
        <taxon>Micrococcales</taxon>
        <taxon>Micrococcaceae</taxon>
        <taxon>Nesterenkonia</taxon>
    </lineage>
</organism>
<name>A0A5R9BBX6_9MICC</name>
<dbReference type="GO" id="GO:0016757">
    <property type="term" value="F:glycosyltransferase activity"/>
    <property type="evidence" value="ECO:0007669"/>
    <property type="project" value="UniProtKB-KW"/>
</dbReference>
<dbReference type="AlphaFoldDB" id="A0A5R9BBX6"/>